<evidence type="ECO:0000313" key="3">
    <source>
        <dbReference type="Proteomes" id="UP000596661"/>
    </source>
</evidence>
<evidence type="ECO:0000256" key="1">
    <source>
        <dbReference type="SAM" id="MobiDB-lite"/>
    </source>
</evidence>
<feature type="compositionally biased region" description="Polar residues" evidence="1">
    <location>
        <begin position="133"/>
        <end position="154"/>
    </location>
</feature>
<feature type="region of interest" description="Disordered" evidence="1">
    <location>
        <begin position="1"/>
        <end position="87"/>
    </location>
</feature>
<dbReference type="AlphaFoldDB" id="A0A803NMX9"/>
<proteinExistence type="predicted"/>
<name>A0A803NMX9_CANSA</name>
<dbReference type="Gramene" id="evm.model.01.2871">
    <property type="protein sequence ID" value="cds.evm.model.01.2871"/>
    <property type="gene ID" value="evm.TU.01.2871"/>
</dbReference>
<organism evidence="2 3">
    <name type="scientific">Cannabis sativa</name>
    <name type="common">Hemp</name>
    <name type="synonym">Marijuana</name>
    <dbReference type="NCBI Taxonomy" id="3483"/>
    <lineage>
        <taxon>Eukaryota</taxon>
        <taxon>Viridiplantae</taxon>
        <taxon>Streptophyta</taxon>
        <taxon>Embryophyta</taxon>
        <taxon>Tracheophyta</taxon>
        <taxon>Spermatophyta</taxon>
        <taxon>Magnoliopsida</taxon>
        <taxon>eudicotyledons</taxon>
        <taxon>Gunneridae</taxon>
        <taxon>Pentapetalae</taxon>
        <taxon>rosids</taxon>
        <taxon>fabids</taxon>
        <taxon>Rosales</taxon>
        <taxon>Cannabaceae</taxon>
        <taxon>Cannabis</taxon>
    </lineage>
</organism>
<feature type="compositionally biased region" description="Basic and acidic residues" evidence="1">
    <location>
        <begin position="156"/>
        <end position="169"/>
    </location>
</feature>
<reference evidence="2" key="1">
    <citation type="submission" date="2018-11" db="EMBL/GenBank/DDBJ databases">
        <authorList>
            <person name="Grassa J C."/>
        </authorList>
    </citation>
    <scope>NUCLEOTIDE SEQUENCE [LARGE SCALE GENOMIC DNA]</scope>
</reference>
<accession>A0A803NMX9</accession>
<evidence type="ECO:0000313" key="2">
    <source>
        <dbReference type="EnsemblPlants" id="cds.evm.model.01.2871"/>
    </source>
</evidence>
<dbReference type="EMBL" id="UZAU01000081">
    <property type="status" value="NOT_ANNOTATED_CDS"/>
    <property type="molecule type" value="Genomic_DNA"/>
</dbReference>
<dbReference type="Proteomes" id="UP000596661">
    <property type="component" value="Chromosome 1"/>
</dbReference>
<reference evidence="2" key="2">
    <citation type="submission" date="2021-03" db="UniProtKB">
        <authorList>
            <consortium name="EnsemblPlants"/>
        </authorList>
    </citation>
    <scope>IDENTIFICATION</scope>
</reference>
<sequence>MVATRSISVDRQTLATGQSTGSTPVDGAGPGTTLVPQAPRACLRTSSSTHPQRPPLAALGTDINDLIPPGDPRVETEDPEEVDPQRANLSQQIREAYCFNHGTTSGRGISELVRETPCRQASHVGTSVQGKIMNARNTTTTPSNRAGTRQTPSMESLKRESTFNQEPKRTQARGRQ</sequence>
<feature type="compositionally biased region" description="Polar residues" evidence="1">
    <location>
        <begin position="1"/>
        <end position="23"/>
    </location>
</feature>
<keyword evidence="3" id="KW-1185">Reference proteome</keyword>
<dbReference type="EnsemblPlants" id="evm.model.01.2871">
    <property type="protein sequence ID" value="cds.evm.model.01.2871"/>
    <property type="gene ID" value="evm.TU.01.2871"/>
</dbReference>
<feature type="region of interest" description="Disordered" evidence="1">
    <location>
        <begin position="133"/>
        <end position="176"/>
    </location>
</feature>
<protein>
    <submittedName>
        <fullName evidence="2">Uncharacterized protein</fullName>
    </submittedName>
</protein>